<feature type="transmembrane region" description="Helical" evidence="6">
    <location>
        <begin position="40"/>
        <end position="58"/>
    </location>
</feature>
<feature type="domain" description="ABC transmembrane type-2" evidence="7">
    <location>
        <begin position="38"/>
        <end position="258"/>
    </location>
</feature>
<evidence type="ECO:0000256" key="1">
    <source>
        <dbReference type="ARBA" id="ARBA00004141"/>
    </source>
</evidence>
<dbReference type="OrthoDB" id="160207at2"/>
<dbReference type="PANTHER" id="PTHR43229:SF2">
    <property type="entry name" value="NODULATION PROTEIN J"/>
    <property type="match status" value="1"/>
</dbReference>
<keyword evidence="5" id="KW-0046">Antibiotic resistance</keyword>
<proteinExistence type="inferred from homology"/>
<dbReference type="GO" id="GO:0043190">
    <property type="term" value="C:ATP-binding cassette (ABC) transporter complex"/>
    <property type="evidence" value="ECO:0007669"/>
    <property type="project" value="InterPro"/>
</dbReference>
<dbReference type="PANTHER" id="PTHR43229">
    <property type="entry name" value="NODULATION PROTEIN J"/>
    <property type="match status" value="1"/>
</dbReference>
<dbReference type="EMBL" id="BJYX01000018">
    <property type="protein sequence ID" value="GEO31302.1"/>
    <property type="molecule type" value="Genomic_DNA"/>
</dbReference>
<name>A0A512D4B2_9MICO</name>
<comment type="subcellular location">
    <subcellularLocation>
        <location evidence="6">Cell membrane</location>
        <topology evidence="6">Multi-pass membrane protein</topology>
    </subcellularLocation>
    <subcellularLocation>
        <location evidence="1">Membrane</location>
        <topology evidence="1">Multi-pass membrane protein</topology>
    </subcellularLocation>
</comment>
<reference evidence="8 9" key="1">
    <citation type="submission" date="2019-07" db="EMBL/GenBank/DDBJ databases">
        <title>Whole genome shotgun sequence of Terrabacter aerolatus NBRC 106305.</title>
        <authorList>
            <person name="Hosoyama A."/>
            <person name="Uohara A."/>
            <person name="Ohji S."/>
            <person name="Ichikawa N."/>
        </authorList>
    </citation>
    <scope>NUCLEOTIDE SEQUENCE [LARGE SCALE GENOMIC DNA]</scope>
    <source>
        <strain evidence="8 9">NBRC 106305</strain>
    </source>
</reference>
<dbReference type="InterPro" id="IPR013525">
    <property type="entry name" value="ABC2_TM"/>
</dbReference>
<dbReference type="AlphaFoldDB" id="A0A512D4B2"/>
<dbReference type="RefSeq" id="WP_147067708.1">
    <property type="nucleotide sequence ID" value="NZ_BAAARO010000015.1"/>
</dbReference>
<feature type="transmembrane region" description="Helical" evidence="6">
    <location>
        <begin position="70"/>
        <end position="94"/>
    </location>
</feature>
<evidence type="ECO:0000256" key="4">
    <source>
        <dbReference type="ARBA" id="ARBA00023136"/>
    </source>
</evidence>
<keyword evidence="3 6" id="KW-1133">Transmembrane helix</keyword>
<keyword evidence="2 6" id="KW-0812">Transmembrane</keyword>
<comment type="caution">
    <text evidence="8">The sequence shown here is derived from an EMBL/GenBank/DDBJ whole genome shotgun (WGS) entry which is preliminary data.</text>
</comment>
<evidence type="ECO:0000259" key="7">
    <source>
        <dbReference type="PROSITE" id="PS51012"/>
    </source>
</evidence>
<dbReference type="GO" id="GO:0140359">
    <property type="term" value="F:ABC-type transporter activity"/>
    <property type="evidence" value="ECO:0007669"/>
    <property type="project" value="InterPro"/>
</dbReference>
<keyword evidence="4 6" id="KW-0472">Membrane</keyword>
<feature type="transmembrane region" description="Helical" evidence="6">
    <location>
        <begin position="148"/>
        <end position="171"/>
    </location>
</feature>
<protein>
    <recommendedName>
        <fullName evidence="6">Transport permease protein</fullName>
    </recommendedName>
</protein>
<evidence type="ECO:0000256" key="5">
    <source>
        <dbReference type="ARBA" id="ARBA00023251"/>
    </source>
</evidence>
<feature type="transmembrane region" description="Helical" evidence="6">
    <location>
        <begin position="234"/>
        <end position="255"/>
    </location>
</feature>
<feature type="transmembrane region" description="Helical" evidence="6">
    <location>
        <begin position="115"/>
        <end position="142"/>
    </location>
</feature>
<evidence type="ECO:0000256" key="3">
    <source>
        <dbReference type="ARBA" id="ARBA00022989"/>
    </source>
</evidence>
<evidence type="ECO:0000256" key="2">
    <source>
        <dbReference type="ARBA" id="ARBA00022692"/>
    </source>
</evidence>
<dbReference type="GO" id="GO:0046677">
    <property type="term" value="P:response to antibiotic"/>
    <property type="evidence" value="ECO:0007669"/>
    <property type="project" value="UniProtKB-KW"/>
</dbReference>
<keyword evidence="6" id="KW-0813">Transport</keyword>
<comment type="similarity">
    <text evidence="6">Belongs to the ABC-2 integral membrane protein family.</text>
</comment>
<dbReference type="InterPro" id="IPR047817">
    <property type="entry name" value="ABC2_TM_bact-type"/>
</dbReference>
<dbReference type="PIRSF" id="PIRSF006648">
    <property type="entry name" value="DrrB"/>
    <property type="match status" value="1"/>
</dbReference>
<evidence type="ECO:0000313" key="8">
    <source>
        <dbReference type="EMBL" id="GEO31302.1"/>
    </source>
</evidence>
<evidence type="ECO:0000256" key="6">
    <source>
        <dbReference type="RuleBase" id="RU361157"/>
    </source>
</evidence>
<dbReference type="Proteomes" id="UP000321534">
    <property type="component" value="Unassembled WGS sequence"/>
</dbReference>
<keyword evidence="6" id="KW-1003">Cell membrane</keyword>
<dbReference type="InterPro" id="IPR000412">
    <property type="entry name" value="ABC_2_transport"/>
</dbReference>
<evidence type="ECO:0000313" key="9">
    <source>
        <dbReference type="Proteomes" id="UP000321534"/>
    </source>
</evidence>
<sequence>MSTPTTPVTSTRSGAASPRRRILAQAAFEVGSLLRNGEQLLVSLVLPAMALVGLSLTSSPSLGPGRRIDVATAGVIALCVISSAFTAQAISTGFDRRYAVLRYLGVTPLGRSGLVAAKVLATLAVEVVQVGVIAVLGAALGWRPQASGIAFAVLFVVVGTWAFVALALLLAGTLRAEAVLAIANLVWVLLLGLGGVIVPRTELPAGVSHVAAYLPSAGLADGLRSALVAGQLNLVALVVVLAWGLLATVLAARLFRFDD</sequence>
<keyword evidence="9" id="KW-1185">Reference proteome</keyword>
<dbReference type="InterPro" id="IPR051784">
    <property type="entry name" value="Nod_factor_ABC_transporter"/>
</dbReference>
<organism evidence="8 9">
    <name type="scientific">Terrabacter aerolatus</name>
    <dbReference type="NCBI Taxonomy" id="422442"/>
    <lineage>
        <taxon>Bacteria</taxon>
        <taxon>Bacillati</taxon>
        <taxon>Actinomycetota</taxon>
        <taxon>Actinomycetes</taxon>
        <taxon>Micrococcales</taxon>
        <taxon>Intrasporangiaceae</taxon>
        <taxon>Terrabacter</taxon>
    </lineage>
</organism>
<gene>
    <name evidence="8" type="ORF">TAE01_31120</name>
</gene>
<dbReference type="Pfam" id="PF01061">
    <property type="entry name" value="ABC2_membrane"/>
    <property type="match status" value="1"/>
</dbReference>
<accession>A0A512D4B2</accession>
<dbReference type="PROSITE" id="PS51012">
    <property type="entry name" value="ABC_TM2"/>
    <property type="match status" value="1"/>
</dbReference>
<feature type="transmembrane region" description="Helical" evidence="6">
    <location>
        <begin position="178"/>
        <end position="198"/>
    </location>
</feature>